<comment type="catalytic activity">
    <reaction evidence="7 8">
        <text>D-erythrose 4-phosphate + phosphoenolpyruvate + H2O = 7-phospho-2-dehydro-3-deoxy-D-arabino-heptonate + phosphate</text>
        <dbReference type="Rhea" id="RHEA:14717"/>
        <dbReference type="ChEBI" id="CHEBI:15377"/>
        <dbReference type="ChEBI" id="CHEBI:16897"/>
        <dbReference type="ChEBI" id="CHEBI:43474"/>
        <dbReference type="ChEBI" id="CHEBI:58394"/>
        <dbReference type="ChEBI" id="CHEBI:58702"/>
        <dbReference type="EC" id="2.5.1.54"/>
    </reaction>
</comment>
<evidence type="ECO:0000256" key="7">
    <source>
        <dbReference type="ARBA" id="ARBA00047508"/>
    </source>
</evidence>
<evidence type="ECO:0000256" key="4">
    <source>
        <dbReference type="ARBA" id="ARBA00022605"/>
    </source>
</evidence>
<dbReference type="AlphaFoldDB" id="A0A1G6GN99"/>
<evidence type="ECO:0000256" key="5">
    <source>
        <dbReference type="ARBA" id="ARBA00022679"/>
    </source>
</evidence>
<dbReference type="FunFam" id="3.20.20.70:FF:000005">
    <property type="entry name" value="Phospho-2-dehydro-3-deoxyheptonate aldolase"/>
    <property type="match status" value="1"/>
</dbReference>
<dbReference type="UniPathway" id="UPA00053">
    <property type="reaction ID" value="UER00084"/>
</dbReference>
<dbReference type="PANTHER" id="PTHR21225:SF12">
    <property type="entry name" value="PHOSPHO-2-DEHYDRO-3-DEOXYHEPTONATE ALDOLASE, TYROSINE-INHIBITED"/>
    <property type="match status" value="1"/>
</dbReference>
<reference evidence="10 11" key="1">
    <citation type="submission" date="2016-09" db="EMBL/GenBank/DDBJ databases">
        <authorList>
            <person name="Capua I."/>
            <person name="De Benedictis P."/>
            <person name="Joannis T."/>
            <person name="Lombin L.H."/>
            <person name="Cattoli G."/>
        </authorList>
    </citation>
    <scope>NUCLEOTIDE SEQUENCE [LARGE SCALE GENOMIC DNA]</scope>
    <source>
        <strain evidence="10 11">ISLP-3</strain>
    </source>
</reference>
<feature type="domain" description="DAHP synthetase I/KDSA" evidence="9">
    <location>
        <begin position="60"/>
        <end position="352"/>
    </location>
</feature>
<evidence type="ECO:0000256" key="6">
    <source>
        <dbReference type="ARBA" id="ARBA00023141"/>
    </source>
</evidence>
<keyword evidence="5 8" id="KW-0808">Transferase</keyword>
<evidence type="ECO:0000313" key="11">
    <source>
        <dbReference type="Proteomes" id="UP000199039"/>
    </source>
</evidence>
<dbReference type="Proteomes" id="UP000199039">
    <property type="component" value="Unassembled WGS sequence"/>
</dbReference>
<dbReference type="Gene3D" id="3.20.20.70">
    <property type="entry name" value="Aldolase class I"/>
    <property type="match status" value="1"/>
</dbReference>
<evidence type="ECO:0000256" key="1">
    <source>
        <dbReference type="ARBA" id="ARBA00003726"/>
    </source>
</evidence>
<keyword evidence="4 8" id="KW-0028">Amino-acid biosynthesis</keyword>
<protein>
    <recommendedName>
        <fullName evidence="8">Phospho-2-dehydro-3-deoxyheptonate aldolase</fullName>
        <ecNumber evidence="8">2.5.1.54</ecNumber>
    </recommendedName>
</protein>
<dbReference type="NCBIfam" id="NF009395">
    <property type="entry name" value="PRK12755.1"/>
    <property type="match status" value="1"/>
</dbReference>
<dbReference type="SUPFAM" id="SSF51569">
    <property type="entry name" value="Aldolase"/>
    <property type="match status" value="1"/>
</dbReference>
<dbReference type="GO" id="GO:0008652">
    <property type="term" value="P:amino acid biosynthetic process"/>
    <property type="evidence" value="ECO:0007669"/>
    <property type="project" value="UniProtKB-KW"/>
</dbReference>
<comment type="similarity">
    <text evidence="3 8">Belongs to the class-I DAHP synthase family.</text>
</comment>
<dbReference type="GO" id="GO:0005737">
    <property type="term" value="C:cytoplasm"/>
    <property type="evidence" value="ECO:0007669"/>
    <property type="project" value="TreeGrafter"/>
</dbReference>
<dbReference type="GO" id="GO:0009423">
    <property type="term" value="P:chorismate biosynthetic process"/>
    <property type="evidence" value="ECO:0007669"/>
    <property type="project" value="UniProtKB-UniPathway"/>
</dbReference>
<accession>A0A1G6GN99</accession>
<organism evidence="10 11">
    <name type="scientific">Sanguibacter gelidistatuariae</name>
    <dbReference type="NCBI Taxonomy" id="1814289"/>
    <lineage>
        <taxon>Bacteria</taxon>
        <taxon>Bacillati</taxon>
        <taxon>Actinomycetota</taxon>
        <taxon>Actinomycetes</taxon>
        <taxon>Micrococcales</taxon>
        <taxon>Sanguibacteraceae</taxon>
        <taxon>Sanguibacter</taxon>
    </lineage>
</organism>
<evidence type="ECO:0000256" key="2">
    <source>
        <dbReference type="ARBA" id="ARBA00004688"/>
    </source>
</evidence>
<evidence type="ECO:0000256" key="3">
    <source>
        <dbReference type="ARBA" id="ARBA00007985"/>
    </source>
</evidence>
<dbReference type="GO" id="GO:0003849">
    <property type="term" value="F:3-deoxy-7-phosphoheptulonate synthase activity"/>
    <property type="evidence" value="ECO:0007669"/>
    <property type="project" value="UniProtKB-EC"/>
</dbReference>
<dbReference type="PANTHER" id="PTHR21225">
    <property type="entry name" value="PHOSPHO-2-DEHYDRO-3-DEOXYHEPTONATE ALDOLASE DAHP SYNTHETASE"/>
    <property type="match status" value="1"/>
</dbReference>
<comment type="pathway">
    <text evidence="2 8">Metabolic intermediate biosynthesis; chorismate biosynthesis; chorismate from D-erythrose 4-phosphate and phosphoenolpyruvate: step 1/7.</text>
</comment>
<name>A0A1G6GN99_9MICO</name>
<keyword evidence="6 8" id="KW-0057">Aromatic amino acid biosynthesis</keyword>
<dbReference type="EC" id="2.5.1.54" evidence="8"/>
<dbReference type="Pfam" id="PF00793">
    <property type="entry name" value="DAHP_synth_1"/>
    <property type="match status" value="1"/>
</dbReference>
<proteinExistence type="inferred from homology"/>
<gene>
    <name evidence="10" type="ORF">SAMN05216410_0295</name>
</gene>
<sequence length="370" mass="38885">MSTPMSTHTSSEIVMDSPRTNDLRIRALDPLPAPADMLAELPLTGEAADLVARSREDVRRAMNGTDDRLLVVVGPCSVHDPVAALDYARRLAALERELAADLCIVMRVYFEKPRTTVGWKGLINDPGMDNTFDVHRGLRLAREVLLGVLDEGVPAACEFLEPTSPQYIADAVSWGAIGARNPESQVHRQLASGLSMPIGFKNATDGDVQAAVDGCVTAAAEHTFFGIDAQGRAAAVATTGNPDCHVILRGGRSGPNFDDASVADALAVVTAAGLEPRLMIDASHGNSGKSHVRQAEVVREIAASVAAGSQGVAGIMIESFLVAGAQKPAASGLTYGQSVTDACIDWDTTADLLRELAAASRARRTVVAGR</sequence>
<dbReference type="NCBIfam" id="TIGR00034">
    <property type="entry name" value="aroFGH"/>
    <property type="match status" value="1"/>
</dbReference>
<keyword evidence="11" id="KW-1185">Reference proteome</keyword>
<comment type="function">
    <text evidence="1 8">Stereospecific condensation of phosphoenolpyruvate (PEP) and D-erythrose-4-phosphate (E4P) giving rise to 3-deoxy-D-arabino-heptulosonate-7-phosphate (DAHP).</text>
</comment>
<dbReference type="RefSeq" id="WP_281181281.1">
    <property type="nucleotide sequence ID" value="NZ_FMYH01000001.1"/>
</dbReference>
<dbReference type="GO" id="GO:0009073">
    <property type="term" value="P:aromatic amino acid family biosynthetic process"/>
    <property type="evidence" value="ECO:0007669"/>
    <property type="project" value="UniProtKB-KW"/>
</dbReference>
<evidence type="ECO:0000259" key="9">
    <source>
        <dbReference type="Pfam" id="PF00793"/>
    </source>
</evidence>
<evidence type="ECO:0000313" key="10">
    <source>
        <dbReference type="EMBL" id="SDB83225.1"/>
    </source>
</evidence>
<dbReference type="EMBL" id="FMYH01000001">
    <property type="protein sequence ID" value="SDB83225.1"/>
    <property type="molecule type" value="Genomic_DNA"/>
</dbReference>
<dbReference type="STRING" id="1814289.SAMN05216410_0295"/>
<dbReference type="InterPro" id="IPR006218">
    <property type="entry name" value="DAHP1/KDSA"/>
</dbReference>
<evidence type="ECO:0000256" key="8">
    <source>
        <dbReference type="PIRNR" id="PIRNR001361"/>
    </source>
</evidence>
<dbReference type="InterPro" id="IPR013785">
    <property type="entry name" value="Aldolase_TIM"/>
</dbReference>
<dbReference type="PIRSF" id="PIRSF001361">
    <property type="entry name" value="DAHP_synthase"/>
    <property type="match status" value="1"/>
</dbReference>
<dbReference type="InterPro" id="IPR006219">
    <property type="entry name" value="DAHP_synth_1"/>
</dbReference>